<reference evidence="6 7" key="1">
    <citation type="journal article" date="2018" name="PLoS Genet.">
        <title>Population sequencing reveals clonal diversity and ancestral inbreeding in the grapevine cultivar Chardonnay.</title>
        <authorList>
            <person name="Roach M.J."/>
            <person name="Johnson D.L."/>
            <person name="Bohlmann J."/>
            <person name="van Vuuren H.J."/>
            <person name="Jones S.J."/>
            <person name="Pretorius I.S."/>
            <person name="Schmidt S.A."/>
            <person name="Borneman A.R."/>
        </authorList>
    </citation>
    <scope>NUCLEOTIDE SEQUENCE [LARGE SCALE GENOMIC DNA]</scope>
    <source>
        <strain evidence="7">cv. Chardonnay</strain>
        <tissue evidence="6">Leaf</tissue>
    </source>
</reference>
<dbReference type="GO" id="GO:0005794">
    <property type="term" value="C:Golgi apparatus"/>
    <property type="evidence" value="ECO:0007669"/>
    <property type="project" value="UniProtKB-SubCell"/>
</dbReference>
<protein>
    <submittedName>
        <fullName evidence="6">Golgin candidate 4</fullName>
    </submittedName>
</protein>
<keyword evidence="2" id="KW-0333">Golgi apparatus</keyword>
<evidence type="ECO:0000256" key="5">
    <source>
        <dbReference type="SAM" id="MobiDB-lite"/>
    </source>
</evidence>
<keyword evidence="3 4" id="KW-0175">Coiled coil</keyword>
<feature type="compositionally biased region" description="Polar residues" evidence="5">
    <location>
        <begin position="942"/>
        <end position="974"/>
    </location>
</feature>
<feature type="coiled-coil region" evidence="4">
    <location>
        <begin position="432"/>
        <end position="466"/>
    </location>
</feature>
<name>A0A438JLW7_VITVI</name>
<dbReference type="AlphaFoldDB" id="A0A438JLW7"/>
<dbReference type="Proteomes" id="UP000288805">
    <property type="component" value="Unassembled WGS sequence"/>
</dbReference>
<dbReference type="EMBL" id="QGNW01000036">
    <property type="protein sequence ID" value="RVX09961.1"/>
    <property type="molecule type" value="Genomic_DNA"/>
</dbReference>
<gene>
    <name evidence="6" type="primary">GC4</name>
    <name evidence="6" type="ORF">CK203_012938</name>
</gene>
<comment type="subcellular location">
    <subcellularLocation>
        <location evidence="1">Golgi apparatus</location>
    </subcellularLocation>
</comment>
<feature type="coiled-coil region" evidence="4">
    <location>
        <begin position="738"/>
        <end position="786"/>
    </location>
</feature>
<evidence type="ECO:0000256" key="2">
    <source>
        <dbReference type="ARBA" id="ARBA00023034"/>
    </source>
</evidence>
<sequence length="986" mass="111111">MWSTIANLKENLNKIALDVHDDDDEELQIHAPVVAAEDPSVSDRRFSHKYAHSNGIDSAYNSEVICLNFASSVGKWNWKVPVGECLGFTSHMVGNVAKIPVKKVRLDDSNISKFHFIDEIEQYKAEIKRLQESEAEIKALSINYAALLKDKEDQISKLSKENGSLKHNLDSTNAVLSASRSENSRTSTNSLHALKGSGDQSPSRQHKLTAQVKGRSTGNQMHNGVVKQDGLSNGIAHAVQPDAAQSKMETKNSNLKGNEKELADLLEEKNRSLAALQATHELQIKQLRMELDKERDKLKNINLKLQEENKLNHSFLEDLNSLKMDKEKTSMEMNKIRSELNEKRSVIQRLQMELNRREEEEANDMVESLKGVIANLEKENSCLKREKDEMEVALRMSKKASTDKISPDVSDASEKHFSSLNEVNSSGSFPGKEEMQISLQQVERDLKEACQERDKALQELTRLKQHLLEKVVYLYLSNSFTRINPSFFVAVHGLFSYSVIYIISVGTEYGGGDFSGIKGSKPSVIEWPELYNNLHFAALKLLAPICLHDNVPNWPHYKESEESEKMDEDSKIIEELRQNNEYQRAQILNLEKALKQAIARQDEIKMLNSSELQKSKEIIDDLNKKLASYMCTLDAKNVELLNLQTALGQYYAEMEAKERLERDLAHAREESAKLSELLKAVFLDNMRLKPQFSCAKSIALRLLMPYLELYMCSRDLVIPPMTTFLITSEFYMDASQQAELSKREKEEILAKLSQAETMLGEGKSRVNKLEEDNMKLRRALEQSMIRLNRMSMDSDYFVDRRIVVKLLVTYFQRNHSKEVLDLMVRMLGFSDEDKQRIGVAQQGTGKGVVRGVLGLPGRLVGGILGGSSGEAQANVASENQSFADLWVDFLLKETEERERREAVDVTGAPKGDPHRSPNFPGSSPMPDRVGAASGFSRLNPAVNPNPSSMFSHGSVLQSEASDSEFSNVPLTSAESSSRLSRLLPKY</sequence>
<evidence type="ECO:0000256" key="3">
    <source>
        <dbReference type="ARBA" id="ARBA00023054"/>
    </source>
</evidence>
<accession>A0A438JLW7</accession>
<organism evidence="6 7">
    <name type="scientific">Vitis vinifera</name>
    <name type="common">Grape</name>
    <dbReference type="NCBI Taxonomy" id="29760"/>
    <lineage>
        <taxon>Eukaryota</taxon>
        <taxon>Viridiplantae</taxon>
        <taxon>Streptophyta</taxon>
        <taxon>Embryophyta</taxon>
        <taxon>Tracheophyta</taxon>
        <taxon>Spermatophyta</taxon>
        <taxon>Magnoliopsida</taxon>
        <taxon>eudicotyledons</taxon>
        <taxon>Gunneridae</taxon>
        <taxon>Pentapetalae</taxon>
        <taxon>rosids</taxon>
        <taxon>Vitales</taxon>
        <taxon>Vitaceae</taxon>
        <taxon>Viteae</taxon>
        <taxon>Vitis</taxon>
    </lineage>
</organism>
<feature type="coiled-coil region" evidence="4">
    <location>
        <begin position="650"/>
        <end position="677"/>
    </location>
</feature>
<feature type="region of interest" description="Disordered" evidence="5">
    <location>
        <begin position="898"/>
        <end position="986"/>
    </location>
</feature>
<evidence type="ECO:0000313" key="7">
    <source>
        <dbReference type="Proteomes" id="UP000288805"/>
    </source>
</evidence>
<evidence type="ECO:0000256" key="1">
    <source>
        <dbReference type="ARBA" id="ARBA00004555"/>
    </source>
</evidence>
<comment type="caution">
    <text evidence="6">The sequence shown here is derived from an EMBL/GenBank/DDBJ whole genome shotgun (WGS) entry which is preliminary data.</text>
</comment>
<dbReference type="PANTHER" id="PTHR18921:SF2">
    <property type="entry name" value="THYROID RECEPTOR-INTERACTING PROTEIN 11"/>
    <property type="match status" value="1"/>
</dbReference>
<feature type="compositionally biased region" description="Low complexity" evidence="5">
    <location>
        <begin position="177"/>
        <end position="190"/>
    </location>
</feature>
<dbReference type="PANTHER" id="PTHR18921">
    <property type="entry name" value="MYOSIN HEAVY CHAIN - RELATED"/>
    <property type="match status" value="1"/>
</dbReference>
<feature type="coiled-coil region" evidence="4">
    <location>
        <begin position="248"/>
        <end position="393"/>
    </location>
</feature>
<evidence type="ECO:0000313" key="6">
    <source>
        <dbReference type="EMBL" id="RVX09961.1"/>
    </source>
</evidence>
<evidence type="ECO:0000256" key="4">
    <source>
        <dbReference type="SAM" id="Coils"/>
    </source>
</evidence>
<feature type="compositionally biased region" description="Low complexity" evidence="5">
    <location>
        <begin position="975"/>
        <end position="986"/>
    </location>
</feature>
<feature type="coiled-coil region" evidence="4">
    <location>
        <begin position="113"/>
        <end position="168"/>
    </location>
</feature>
<proteinExistence type="predicted"/>
<feature type="region of interest" description="Disordered" evidence="5">
    <location>
        <begin position="175"/>
        <end position="221"/>
    </location>
</feature>